<gene>
    <name evidence="5" type="ORF">GND95_07740</name>
</gene>
<dbReference type="SUPFAM" id="SSF48008">
    <property type="entry name" value="GntR ligand-binding domain-like"/>
    <property type="match status" value="1"/>
</dbReference>
<evidence type="ECO:0000256" key="3">
    <source>
        <dbReference type="ARBA" id="ARBA00023163"/>
    </source>
</evidence>
<comment type="caution">
    <text evidence="5">The sequence shown here is derived from an EMBL/GenBank/DDBJ whole genome shotgun (WGS) entry which is preliminary data.</text>
</comment>
<evidence type="ECO:0000313" key="6">
    <source>
        <dbReference type="Proteomes" id="UP000483018"/>
    </source>
</evidence>
<dbReference type="PANTHER" id="PTHR43537:SF24">
    <property type="entry name" value="GLUCONATE OPERON TRANSCRIPTIONAL REPRESSOR"/>
    <property type="match status" value="1"/>
</dbReference>
<dbReference type="CDD" id="cd07377">
    <property type="entry name" value="WHTH_GntR"/>
    <property type="match status" value="1"/>
</dbReference>
<keyword evidence="2" id="KW-0238">DNA-binding</keyword>
<dbReference type="SMART" id="SM00345">
    <property type="entry name" value="HTH_GNTR"/>
    <property type="match status" value="1"/>
</dbReference>
<name>A0A7C8LJ85_9FIRM</name>
<dbReference type="Proteomes" id="UP000483018">
    <property type="component" value="Unassembled WGS sequence"/>
</dbReference>
<dbReference type="Gene3D" id="1.10.10.10">
    <property type="entry name" value="Winged helix-like DNA-binding domain superfamily/Winged helix DNA-binding domain"/>
    <property type="match status" value="1"/>
</dbReference>
<dbReference type="SMART" id="SM00895">
    <property type="entry name" value="FCD"/>
    <property type="match status" value="1"/>
</dbReference>
<dbReference type="InterPro" id="IPR000524">
    <property type="entry name" value="Tscrpt_reg_HTH_GntR"/>
</dbReference>
<evidence type="ECO:0000256" key="1">
    <source>
        <dbReference type="ARBA" id="ARBA00023015"/>
    </source>
</evidence>
<dbReference type="InterPro" id="IPR011711">
    <property type="entry name" value="GntR_C"/>
</dbReference>
<evidence type="ECO:0000259" key="4">
    <source>
        <dbReference type="PROSITE" id="PS50949"/>
    </source>
</evidence>
<dbReference type="InterPro" id="IPR008920">
    <property type="entry name" value="TF_FadR/GntR_C"/>
</dbReference>
<proteinExistence type="predicted"/>
<organism evidence="5 6">
    <name type="scientific">Defluviitalea raffinosedens</name>
    <dbReference type="NCBI Taxonomy" id="1450156"/>
    <lineage>
        <taxon>Bacteria</taxon>
        <taxon>Bacillati</taxon>
        <taxon>Bacillota</taxon>
        <taxon>Clostridia</taxon>
        <taxon>Lachnospirales</taxon>
        <taxon>Defluviitaleaceae</taxon>
        <taxon>Defluviitalea</taxon>
    </lineage>
</organism>
<accession>A0A7C8LJ85</accession>
<dbReference type="InterPro" id="IPR036390">
    <property type="entry name" value="WH_DNA-bd_sf"/>
</dbReference>
<keyword evidence="3" id="KW-0804">Transcription</keyword>
<dbReference type="PANTHER" id="PTHR43537">
    <property type="entry name" value="TRANSCRIPTIONAL REGULATOR, GNTR FAMILY"/>
    <property type="match status" value="1"/>
</dbReference>
<feature type="domain" description="HTH gntR-type" evidence="4">
    <location>
        <begin position="4"/>
        <end position="71"/>
    </location>
</feature>
<dbReference type="SUPFAM" id="SSF46785">
    <property type="entry name" value="Winged helix' DNA-binding domain"/>
    <property type="match status" value="1"/>
</dbReference>
<dbReference type="Pfam" id="PF00392">
    <property type="entry name" value="GntR"/>
    <property type="match status" value="1"/>
</dbReference>
<dbReference type="PROSITE" id="PS50949">
    <property type="entry name" value="HTH_GNTR"/>
    <property type="match status" value="1"/>
</dbReference>
<evidence type="ECO:0000256" key="2">
    <source>
        <dbReference type="ARBA" id="ARBA00023125"/>
    </source>
</evidence>
<keyword evidence="6" id="KW-1185">Reference proteome</keyword>
<evidence type="ECO:0000313" key="5">
    <source>
        <dbReference type="EMBL" id="KAE9634005.1"/>
    </source>
</evidence>
<dbReference type="EMBL" id="WSLF01000006">
    <property type="protein sequence ID" value="KAE9634005.1"/>
    <property type="molecule type" value="Genomic_DNA"/>
</dbReference>
<reference evidence="5 6" key="1">
    <citation type="submission" date="2019-12" db="EMBL/GenBank/DDBJ databases">
        <title>Defluviitalea raffinosedens, isolated from a biogas fermenter, genome sequencing and characterization.</title>
        <authorList>
            <person name="Rettenmaier R."/>
            <person name="Schneider M."/>
            <person name="Neuhaus K."/>
            <person name="Liebl W."/>
            <person name="Zverlov V."/>
        </authorList>
    </citation>
    <scope>NUCLEOTIDE SEQUENCE [LARGE SCALE GENOMIC DNA]</scope>
    <source>
        <strain evidence="5 6">249c-K6</strain>
    </source>
</reference>
<dbReference type="OrthoDB" id="154206at2"/>
<protein>
    <submittedName>
        <fullName evidence="5">FCD domain-containing protein</fullName>
    </submittedName>
</protein>
<dbReference type="GO" id="GO:0003700">
    <property type="term" value="F:DNA-binding transcription factor activity"/>
    <property type="evidence" value="ECO:0007669"/>
    <property type="project" value="InterPro"/>
</dbReference>
<dbReference type="Pfam" id="PF07729">
    <property type="entry name" value="FCD"/>
    <property type="match status" value="1"/>
</dbReference>
<dbReference type="InterPro" id="IPR036388">
    <property type="entry name" value="WH-like_DNA-bd_sf"/>
</dbReference>
<sequence length="218" mass="25456">MRYSDLKEYVYHKVKEKLINNIIQPGERIWEDSIAEELGVSRTPVREAINRLIAEEFIENRPRKGIFAAEISKDDLIKMLDVRIVLEILSVRQCCEFITDDGKRELIKTYERYKNKLSNGEYREASQLDSQIHRQIAKIAGNKKLAAYINDIQDVVAYTRACNVKWTESKINRSLRDHMNLIQAICNRDADRAVESVRVDIEAMIDLLSENNNLHNKY</sequence>
<dbReference type="Gene3D" id="1.20.120.530">
    <property type="entry name" value="GntR ligand-binding domain-like"/>
    <property type="match status" value="1"/>
</dbReference>
<dbReference type="RefSeq" id="WP_158740288.1">
    <property type="nucleotide sequence ID" value="NZ_WSLF01000006.1"/>
</dbReference>
<keyword evidence="1" id="KW-0805">Transcription regulation</keyword>
<dbReference type="AlphaFoldDB" id="A0A7C8LJ85"/>
<dbReference type="GO" id="GO:0003677">
    <property type="term" value="F:DNA binding"/>
    <property type="evidence" value="ECO:0007669"/>
    <property type="project" value="UniProtKB-KW"/>
</dbReference>